<gene>
    <name evidence="1" type="ORF">GP2143_11789</name>
</gene>
<dbReference type="eggNOG" id="ENOG5031CX3">
    <property type="taxonomic scope" value="Bacteria"/>
</dbReference>
<protein>
    <recommendedName>
        <fullName evidence="3">Replicative DNA helicase</fullName>
    </recommendedName>
</protein>
<comment type="caution">
    <text evidence="1">The sequence shown here is derived from an EMBL/GenBank/DDBJ whole genome shotgun (WGS) entry which is preliminary data.</text>
</comment>
<reference evidence="1 2" key="1">
    <citation type="journal article" date="2010" name="J. Bacteriol.">
        <title>Genome sequence of the oligotrophic marine Gammaproteobacterium HTCC2143, isolated from the Oregon Coast.</title>
        <authorList>
            <person name="Oh H.M."/>
            <person name="Kang I."/>
            <person name="Ferriera S."/>
            <person name="Giovannoni S.J."/>
            <person name="Cho J.C."/>
        </authorList>
    </citation>
    <scope>NUCLEOTIDE SEQUENCE [LARGE SCALE GENOMIC DNA]</scope>
    <source>
        <strain evidence="1 2">HTCC2143</strain>
    </source>
</reference>
<name>A0YH04_9GAMM</name>
<dbReference type="EMBL" id="AAVT01000013">
    <property type="protein sequence ID" value="EAW29879.1"/>
    <property type="molecule type" value="Genomic_DNA"/>
</dbReference>
<evidence type="ECO:0000313" key="1">
    <source>
        <dbReference type="EMBL" id="EAW29879.1"/>
    </source>
</evidence>
<keyword evidence="2" id="KW-1185">Reference proteome</keyword>
<evidence type="ECO:0008006" key="3">
    <source>
        <dbReference type="Google" id="ProtNLM"/>
    </source>
</evidence>
<dbReference type="AlphaFoldDB" id="A0YH04"/>
<sequence>MNTKLYKKVHSLATEMLLAADEEDDQRFVDYYQELKTLCEEYQDKAENHPVQWETLADFTEDVTEAMGLYNKALTFAQSISANDYIASISYAMALLFKEQEEKEQAVESALQANQYAAKTEDEQLQREIKQLLKSLR</sequence>
<organism evidence="1 2">
    <name type="scientific">marine gamma proteobacterium HTCC2143</name>
    <dbReference type="NCBI Taxonomy" id="247633"/>
    <lineage>
        <taxon>Bacteria</taxon>
        <taxon>Pseudomonadati</taxon>
        <taxon>Pseudomonadota</taxon>
        <taxon>Gammaproteobacteria</taxon>
        <taxon>Cellvibrionales</taxon>
        <taxon>Spongiibacteraceae</taxon>
        <taxon>BD1-7 clade</taxon>
    </lineage>
</organism>
<proteinExistence type="predicted"/>
<dbReference type="Proteomes" id="UP000004931">
    <property type="component" value="Unassembled WGS sequence"/>
</dbReference>
<accession>A0YH04</accession>
<evidence type="ECO:0000313" key="2">
    <source>
        <dbReference type="Proteomes" id="UP000004931"/>
    </source>
</evidence>